<dbReference type="EMBL" id="JACHVP010000001">
    <property type="protein sequence ID" value="MBB2965349.1"/>
    <property type="molecule type" value="Genomic_DNA"/>
</dbReference>
<gene>
    <name evidence="6" type="ORF">FHX33_000081</name>
</gene>
<dbReference type="EC" id="1.2.4.4" evidence="4"/>
<dbReference type="AlphaFoldDB" id="A0A7W4YI63"/>
<keyword evidence="7" id="KW-1185">Reference proteome</keyword>
<dbReference type="GO" id="GO:0003863">
    <property type="term" value="F:branched-chain 2-oxo acid dehydrogenase activity"/>
    <property type="evidence" value="ECO:0007669"/>
    <property type="project" value="UniProtKB-EC"/>
</dbReference>
<evidence type="ECO:0000256" key="3">
    <source>
        <dbReference type="ARBA" id="ARBA00023052"/>
    </source>
</evidence>
<comment type="function">
    <text evidence="4">The branched-chain alpha-keto dehydrogenase complex catalyzes the overall conversion of alpha-keto acids to acyl-CoA and CO(2). It contains multiple copies of three enzymatic components: branched-chain alpha-keto acid decarboxylase (E1), lipoamide acyltransferase (E2) and lipoamide dehydrogenase (E3).</text>
</comment>
<name>A0A7W4YI63_LEIAQ</name>
<comment type="catalytic activity">
    <reaction evidence="4">
        <text>N(6)-[(R)-lipoyl]-L-lysyl-[protein] + 3-methyl-2-oxobutanoate + H(+) = N(6)-[(R)-S(8)-2-methylpropanoyldihydrolipoyl]-L-lysyl-[protein] + CO2</text>
        <dbReference type="Rhea" id="RHEA:13457"/>
        <dbReference type="Rhea" id="RHEA-COMP:10474"/>
        <dbReference type="Rhea" id="RHEA-COMP:10497"/>
        <dbReference type="ChEBI" id="CHEBI:11851"/>
        <dbReference type="ChEBI" id="CHEBI:15378"/>
        <dbReference type="ChEBI" id="CHEBI:16526"/>
        <dbReference type="ChEBI" id="CHEBI:83099"/>
        <dbReference type="ChEBI" id="CHEBI:83142"/>
        <dbReference type="EC" id="1.2.4.4"/>
    </reaction>
</comment>
<dbReference type="InterPro" id="IPR050771">
    <property type="entry name" value="Alpha-ketoacid_DH_E1_comp"/>
</dbReference>
<comment type="similarity">
    <text evidence="4">Belongs to the BCKDHA family.</text>
</comment>
<evidence type="ECO:0000313" key="7">
    <source>
        <dbReference type="Proteomes" id="UP000538196"/>
    </source>
</evidence>
<dbReference type="Pfam" id="PF00676">
    <property type="entry name" value="E1_dh"/>
    <property type="match status" value="1"/>
</dbReference>
<dbReference type="PANTHER" id="PTHR43380:SF1">
    <property type="entry name" value="2-OXOISOVALERATE DEHYDROGENASE SUBUNIT ALPHA, MITOCHONDRIAL"/>
    <property type="match status" value="1"/>
</dbReference>
<evidence type="ECO:0000256" key="4">
    <source>
        <dbReference type="RuleBase" id="RU365014"/>
    </source>
</evidence>
<dbReference type="GO" id="GO:0009083">
    <property type="term" value="P:branched-chain amino acid catabolic process"/>
    <property type="evidence" value="ECO:0007669"/>
    <property type="project" value="TreeGrafter"/>
</dbReference>
<feature type="domain" description="Dehydrogenase E1 component" evidence="5">
    <location>
        <begin position="162"/>
        <end position="201"/>
    </location>
</feature>
<protein>
    <recommendedName>
        <fullName evidence="4">2-oxoisovalerate dehydrogenase subunit alpha</fullName>
        <ecNumber evidence="4">1.2.4.4</ecNumber>
    </recommendedName>
    <alternativeName>
        <fullName evidence="4">Branched-chain alpha-keto acid dehydrogenase E1 component alpha chain</fullName>
    </alternativeName>
</protein>
<evidence type="ECO:0000256" key="2">
    <source>
        <dbReference type="ARBA" id="ARBA00023002"/>
    </source>
</evidence>
<evidence type="ECO:0000259" key="5">
    <source>
        <dbReference type="Pfam" id="PF00676"/>
    </source>
</evidence>
<dbReference type="GO" id="GO:0000287">
    <property type="term" value="F:magnesium ion binding"/>
    <property type="evidence" value="ECO:0007669"/>
    <property type="project" value="UniProtKB-ARBA"/>
</dbReference>
<accession>A0A7W4YI63</accession>
<dbReference type="Gene3D" id="3.40.50.970">
    <property type="match status" value="2"/>
</dbReference>
<evidence type="ECO:0000256" key="1">
    <source>
        <dbReference type="ARBA" id="ARBA00001964"/>
    </source>
</evidence>
<comment type="caution">
    <text evidence="6">The sequence shown here is derived from an EMBL/GenBank/DDBJ whole genome shotgun (WGS) entry which is preliminary data.</text>
</comment>
<sequence length="257" mass="26662">MPLTTLETVTVAPVGLPALLRRLYRTLATVRRIDGGARAMEHRGELHGYRPVSGREAVQVGSAAALDPARDLAFPAARDLGVAVATGADASLALQARDRRAADGSPVTHAVAWALGAKLDRTGGVALVLLGPGSTAREVDEAMTTAAVSRLPVVFVGAAGPSRVQGMPVQLVDGVDALAVHDATSRALDRARAGAGPSVVEPVLPQPGAWAGRDPLLVCEQLLRETATVHDDFFADVADTVDVLAEAVFARVRTTRP</sequence>
<organism evidence="6 7">
    <name type="scientific">Leifsonia aquatica</name>
    <name type="common">Corynebacterium aquaticum</name>
    <dbReference type="NCBI Taxonomy" id="144185"/>
    <lineage>
        <taxon>Bacteria</taxon>
        <taxon>Bacillati</taxon>
        <taxon>Actinomycetota</taxon>
        <taxon>Actinomycetes</taxon>
        <taxon>Micrococcales</taxon>
        <taxon>Microbacteriaceae</taxon>
        <taxon>Leifsonia</taxon>
    </lineage>
</organism>
<comment type="cofactor">
    <cofactor evidence="1 4">
        <name>thiamine diphosphate</name>
        <dbReference type="ChEBI" id="CHEBI:58937"/>
    </cofactor>
</comment>
<reference evidence="6 7" key="1">
    <citation type="submission" date="2020-08" db="EMBL/GenBank/DDBJ databases">
        <title>Sequencing the genomes of 1000 actinobacteria strains.</title>
        <authorList>
            <person name="Klenk H.-P."/>
        </authorList>
    </citation>
    <scope>NUCLEOTIDE SEQUENCE [LARGE SCALE GENOMIC DNA]</scope>
    <source>
        <strain evidence="6 7">DSM 20146</strain>
    </source>
</reference>
<dbReference type="SUPFAM" id="SSF52518">
    <property type="entry name" value="Thiamin diphosphate-binding fold (THDP-binding)"/>
    <property type="match status" value="1"/>
</dbReference>
<keyword evidence="6" id="KW-0670">Pyruvate</keyword>
<evidence type="ECO:0000313" key="6">
    <source>
        <dbReference type="EMBL" id="MBB2965349.1"/>
    </source>
</evidence>
<dbReference type="RefSeq" id="WP_183428042.1">
    <property type="nucleotide sequence ID" value="NZ_JACHVP010000001.1"/>
</dbReference>
<dbReference type="InterPro" id="IPR029061">
    <property type="entry name" value="THDP-binding"/>
</dbReference>
<dbReference type="InterPro" id="IPR001017">
    <property type="entry name" value="DH_E1"/>
</dbReference>
<keyword evidence="3 4" id="KW-0786">Thiamine pyrophosphate</keyword>
<proteinExistence type="inferred from homology"/>
<keyword evidence="2 4" id="KW-0560">Oxidoreductase</keyword>
<dbReference type="Proteomes" id="UP000538196">
    <property type="component" value="Unassembled WGS sequence"/>
</dbReference>
<dbReference type="PANTHER" id="PTHR43380">
    <property type="entry name" value="2-OXOISOVALERATE DEHYDROGENASE SUBUNIT ALPHA, MITOCHONDRIAL"/>
    <property type="match status" value="1"/>
</dbReference>